<accession>A0A5K7YL96</accession>
<name>A0A5K7YL96_9BACT</name>
<dbReference type="EMBL" id="AP021874">
    <property type="protein sequence ID" value="BBO67591.1"/>
    <property type="molecule type" value="Genomic_DNA"/>
</dbReference>
<evidence type="ECO:0008006" key="3">
    <source>
        <dbReference type="Google" id="ProtNLM"/>
    </source>
</evidence>
<proteinExistence type="predicted"/>
<sequence length="223" mass="24987">MQKNTRVRNVYRFMLMAMVIGLWLSGCSAATERMHPRFPDYRQTMGTMLVPVPEIGIVEKMPDGSRIYEEASSHEARRIAQQAIVKQLRNRRFRALPVDADSLPEDEMASIRSLFRSVNRSIQLHTIGPQVFPSQKAAFDYQLGPVTGILKTRLADGLVLAIGHQTGSDRPARNWISIAVVEPGGRIIWYGIHGDHERFDLKTAEGVNALVAAAMANFWEQGS</sequence>
<dbReference type="AlphaFoldDB" id="A0A5K7YL96"/>
<dbReference type="OrthoDB" id="9826314at2"/>
<dbReference type="RefSeq" id="WP_155315837.1">
    <property type="nucleotide sequence ID" value="NZ_AP021874.1"/>
</dbReference>
<organism evidence="1 2">
    <name type="scientific">Desulfosarcina alkanivorans</name>
    <dbReference type="NCBI Taxonomy" id="571177"/>
    <lineage>
        <taxon>Bacteria</taxon>
        <taxon>Pseudomonadati</taxon>
        <taxon>Thermodesulfobacteriota</taxon>
        <taxon>Desulfobacteria</taxon>
        <taxon>Desulfobacterales</taxon>
        <taxon>Desulfosarcinaceae</taxon>
        <taxon>Desulfosarcina</taxon>
    </lineage>
</organism>
<dbReference type="Proteomes" id="UP000427906">
    <property type="component" value="Chromosome"/>
</dbReference>
<reference evidence="1 2" key="1">
    <citation type="submission" date="2019-11" db="EMBL/GenBank/DDBJ databases">
        <title>Comparative genomics of hydrocarbon-degrading Desulfosarcina strains.</title>
        <authorList>
            <person name="Watanabe M."/>
            <person name="Kojima H."/>
            <person name="Fukui M."/>
        </authorList>
    </citation>
    <scope>NUCLEOTIDE SEQUENCE [LARGE SCALE GENOMIC DNA]</scope>
    <source>
        <strain evidence="1 2">PL12</strain>
    </source>
</reference>
<evidence type="ECO:0000313" key="2">
    <source>
        <dbReference type="Proteomes" id="UP000427906"/>
    </source>
</evidence>
<dbReference type="PROSITE" id="PS51257">
    <property type="entry name" value="PROKAR_LIPOPROTEIN"/>
    <property type="match status" value="1"/>
</dbReference>
<protein>
    <recommendedName>
        <fullName evidence="3">Lipoprotein</fullName>
    </recommendedName>
</protein>
<keyword evidence="2" id="KW-1185">Reference proteome</keyword>
<evidence type="ECO:0000313" key="1">
    <source>
        <dbReference type="EMBL" id="BBO67591.1"/>
    </source>
</evidence>
<gene>
    <name evidence="1" type="ORF">DSCA_15210</name>
</gene>
<dbReference type="KEGG" id="dalk:DSCA_15210"/>